<protein>
    <submittedName>
        <fullName evidence="3">Kelch domain-containing protein 10</fullName>
    </submittedName>
</protein>
<gene>
    <name evidence="3" type="ORF">WN55_00860</name>
</gene>
<dbReference type="InterPro" id="IPR052125">
    <property type="entry name" value="KLHDC10"/>
</dbReference>
<dbReference type="OrthoDB" id="7676067at2759"/>
<reference evidence="3 4" key="1">
    <citation type="submission" date="2015-07" db="EMBL/GenBank/DDBJ databases">
        <title>The genome of Dufourea novaeangliae.</title>
        <authorList>
            <person name="Pan H."/>
            <person name="Kapheim K."/>
        </authorList>
    </citation>
    <scope>NUCLEOTIDE SEQUENCE [LARGE SCALE GENOMIC DNA]</scope>
    <source>
        <strain evidence="3">0120121106</strain>
        <tissue evidence="3">Whole body</tissue>
    </source>
</reference>
<dbReference type="AlphaFoldDB" id="A0A154PCV0"/>
<feature type="non-terminal residue" evidence="3">
    <location>
        <position position="1"/>
    </location>
</feature>
<evidence type="ECO:0000313" key="3">
    <source>
        <dbReference type="EMBL" id="KZC09725.1"/>
    </source>
</evidence>
<evidence type="ECO:0000256" key="1">
    <source>
        <dbReference type="ARBA" id="ARBA00022441"/>
    </source>
</evidence>
<dbReference type="GO" id="GO:0032874">
    <property type="term" value="P:positive regulation of stress-activated MAPK cascade"/>
    <property type="evidence" value="ECO:0007669"/>
    <property type="project" value="TreeGrafter"/>
</dbReference>
<proteinExistence type="predicted"/>
<sequence length="395" mass="44945">AKMYQFKPFVFKKHKVNSLERPKARSGHRIVCNQKYLYSYGGFNPGISDSDPDMQNDQAWISSKPLFKELWKFNLVTQQWSRLPEQDNMPNELASNAVILRGNTLIVYGGTGVPFGDSCSNSLYLCHLEVGKMYVVLAKGDLPDPQYGQAVICHGLYLYTVGGTTGYEYTCDIHRFNLKTCVWEKVYICSGSDQNEPPGRYRHELAFDGKLIYVLGGGTSIEAFGFSEIPAFDLEMNKWIVLNTYGDNVDNTVPEPRRCHGSVQYTDEKTGVTFVVISGGYNEDHVFSDVWRLDLSLLQWTCLRKCILPCPVYFHSAALTPEGRMYTFGGIIKEDNKVARTDAVHSVWLKIPKLSEICWQALIHYFPHLCRKSQHQLLLTGVPLKFVQRIDFPSF</sequence>
<dbReference type="Pfam" id="PF24681">
    <property type="entry name" value="Kelch_KLHDC2_KLHL20_DRC7"/>
    <property type="match status" value="1"/>
</dbReference>
<evidence type="ECO:0000256" key="2">
    <source>
        <dbReference type="ARBA" id="ARBA00022737"/>
    </source>
</evidence>
<dbReference type="STRING" id="178035.A0A154PCV0"/>
<accession>A0A154PCV0</accession>
<keyword evidence="4" id="KW-1185">Reference proteome</keyword>
<organism evidence="3 4">
    <name type="scientific">Dufourea novaeangliae</name>
    <name type="common">Sweat bee</name>
    <dbReference type="NCBI Taxonomy" id="178035"/>
    <lineage>
        <taxon>Eukaryota</taxon>
        <taxon>Metazoa</taxon>
        <taxon>Ecdysozoa</taxon>
        <taxon>Arthropoda</taxon>
        <taxon>Hexapoda</taxon>
        <taxon>Insecta</taxon>
        <taxon>Pterygota</taxon>
        <taxon>Neoptera</taxon>
        <taxon>Endopterygota</taxon>
        <taxon>Hymenoptera</taxon>
        <taxon>Apocrita</taxon>
        <taxon>Aculeata</taxon>
        <taxon>Apoidea</taxon>
        <taxon>Anthophila</taxon>
        <taxon>Halictidae</taxon>
        <taxon>Rophitinae</taxon>
        <taxon>Dufourea</taxon>
    </lineage>
</organism>
<name>A0A154PCV0_DUFNO</name>
<keyword evidence="2" id="KW-0677">Repeat</keyword>
<dbReference type="PANTHER" id="PTHR46428:SF1">
    <property type="entry name" value="KELCH DOMAIN-CONTAINING PROTEIN 10"/>
    <property type="match status" value="1"/>
</dbReference>
<dbReference type="Gene3D" id="2.120.10.80">
    <property type="entry name" value="Kelch-type beta propeller"/>
    <property type="match status" value="2"/>
</dbReference>
<dbReference type="InterPro" id="IPR015915">
    <property type="entry name" value="Kelch-typ_b-propeller"/>
</dbReference>
<dbReference type="PANTHER" id="PTHR46428">
    <property type="entry name" value="KELCH DOMAIN-CONTAINING PROTEIN 10"/>
    <property type="match status" value="1"/>
</dbReference>
<dbReference type="EMBL" id="KQ434874">
    <property type="protein sequence ID" value="KZC09725.1"/>
    <property type="molecule type" value="Genomic_DNA"/>
</dbReference>
<keyword evidence="1" id="KW-0880">Kelch repeat</keyword>
<dbReference type="Proteomes" id="UP000076502">
    <property type="component" value="Unassembled WGS sequence"/>
</dbReference>
<evidence type="ECO:0000313" key="4">
    <source>
        <dbReference type="Proteomes" id="UP000076502"/>
    </source>
</evidence>
<dbReference type="SUPFAM" id="SSF117281">
    <property type="entry name" value="Kelch motif"/>
    <property type="match status" value="1"/>
</dbReference>